<keyword evidence="2" id="KW-0285">Flavoprotein</keyword>
<dbReference type="InterPro" id="IPR007867">
    <property type="entry name" value="GMC_OxRtase_C"/>
</dbReference>
<evidence type="ECO:0000259" key="4">
    <source>
        <dbReference type="PROSITE" id="PS00623"/>
    </source>
</evidence>
<evidence type="ECO:0000313" key="6">
    <source>
        <dbReference type="EMBL" id="VUC25986.1"/>
    </source>
</evidence>
<evidence type="ECO:0000256" key="1">
    <source>
        <dbReference type="ARBA" id="ARBA00010790"/>
    </source>
</evidence>
<evidence type="ECO:0000256" key="3">
    <source>
        <dbReference type="SAM" id="SignalP"/>
    </source>
</evidence>
<dbReference type="Pfam" id="PF05199">
    <property type="entry name" value="GMC_oxred_C"/>
    <property type="match status" value="1"/>
</dbReference>
<dbReference type="PIRSF" id="PIRSF000137">
    <property type="entry name" value="Alcohol_oxidase"/>
    <property type="match status" value="1"/>
</dbReference>
<dbReference type="Gene3D" id="3.50.50.60">
    <property type="entry name" value="FAD/NAD(P)-binding domain"/>
    <property type="match status" value="1"/>
</dbReference>
<evidence type="ECO:0000256" key="2">
    <source>
        <dbReference type="RuleBase" id="RU003968"/>
    </source>
</evidence>
<dbReference type="PROSITE" id="PS00624">
    <property type="entry name" value="GMC_OXRED_2"/>
    <property type="match status" value="1"/>
</dbReference>
<dbReference type="PROSITE" id="PS00623">
    <property type="entry name" value="GMC_OXRED_1"/>
    <property type="match status" value="1"/>
</dbReference>
<name>A0ABY6U4M4_BIOOC</name>
<feature type="chain" id="PRO_5045189827" description="Glucose-methanol-choline oxidoreductase N-terminal domain-containing protein" evidence="3">
    <location>
        <begin position="21"/>
        <end position="636"/>
    </location>
</feature>
<keyword evidence="2" id="KW-0274">FAD</keyword>
<feature type="signal peptide" evidence="3">
    <location>
        <begin position="1"/>
        <end position="20"/>
    </location>
</feature>
<sequence length="636" mass="68869">MGFLAGALSGLLYLAPLAAGAIISPDAIDSLHSSYDYVIVGGGPSGLVLANRLTEQKCVKVLILEAGGLDDGRWQVQAPGSIGLEDVSMYDWNWRTVPQTFLNNADRSFPLGKAVGGGTVVNGMVWTRASASDYDSWVDLGNDGWGWDDLLPYFKKSESFSPDVNDYGRDNLQIDPDSEIHGRNGPIQVGYPRHFYHPQTQNFLDGVEELGITIVGEPNEGNMTGASVVPSSLTRDTNARCSARDGYLTPVVDRPNLHVAINQRVTRVLFDTSNGDPKAVGVEYATNSAAAVRNITAKREVILSAGAVHTPTLLQISGIGPRRHLESIGVDVLVDLPGVGNNFQDHPMISPEYQYTVPGLYTSRNLTGAEGAARLKEWQEEHTGPYTTPLIHAVAFPGFPSVAPDYADRLNAIRNGSIANSLPDSYDETLRAGYEAQITSIIGLLEKDDVSAYELMSNSFGGLTVSVMQPLSRGNVSATSKSVWDTPKIDPRYCSHAFDCDMVEIGLRFNDRLITTKSMAELQPVPQAGFGPDVTHEELQRSLRASLHSDYHPSCTASMLSRDLGGVVDTSLRVYGTKGLRVVDASIFPTIPGAHLQAAVYAVAEKAADVIKRDFILGHKRRALKRSLDFPCPDII</sequence>
<accession>A0ABY6U4M4</accession>
<dbReference type="InterPro" id="IPR000172">
    <property type="entry name" value="GMC_OxRdtase_N"/>
</dbReference>
<dbReference type="InterPro" id="IPR012132">
    <property type="entry name" value="GMC_OxRdtase"/>
</dbReference>
<protein>
    <recommendedName>
        <fullName evidence="4 5">Glucose-methanol-choline oxidoreductase N-terminal domain-containing protein</fullName>
    </recommendedName>
</protein>
<dbReference type="SUPFAM" id="SSF54373">
    <property type="entry name" value="FAD-linked reductases, C-terminal domain"/>
    <property type="match status" value="1"/>
</dbReference>
<gene>
    <name evidence="6" type="ORF">CLO192961_LOCUS179484</name>
</gene>
<dbReference type="SUPFAM" id="SSF51905">
    <property type="entry name" value="FAD/NAD(P)-binding domain"/>
    <property type="match status" value="1"/>
</dbReference>
<keyword evidence="7" id="KW-1185">Reference proteome</keyword>
<organism evidence="6 7">
    <name type="scientific">Bionectria ochroleuca</name>
    <name type="common">Gliocladium roseum</name>
    <dbReference type="NCBI Taxonomy" id="29856"/>
    <lineage>
        <taxon>Eukaryota</taxon>
        <taxon>Fungi</taxon>
        <taxon>Dikarya</taxon>
        <taxon>Ascomycota</taxon>
        <taxon>Pezizomycotina</taxon>
        <taxon>Sordariomycetes</taxon>
        <taxon>Hypocreomycetidae</taxon>
        <taxon>Hypocreales</taxon>
        <taxon>Bionectriaceae</taxon>
        <taxon>Clonostachys</taxon>
    </lineage>
</organism>
<feature type="domain" description="Glucose-methanol-choline oxidoreductase N-terminal" evidence="4">
    <location>
        <begin position="112"/>
        <end position="135"/>
    </location>
</feature>
<evidence type="ECO:0000259" key="5">
    <source>
        <dbReference type="PROSITE" id="PS00624"/>
    </source>
</evidence>
<keyword evidence="3" id="KW-0732">Signal</keyword>
<dbReference type="EMBL" id="CABFNS010000742">
    <property type="protein sequence ID" value="VUC25986.1"/>
    <property type="molecule type" value="Genomic_DNA"/>
</dbReference>
<comment type="caution">
    <text evidence="6">The sequence shown here is derived from an EMBL/GenBank/DDBJ whole genome shotgun (WGS) entry which is preliminary data.</text>
</comment>
<reference evidence="6 7" key="1">
    <citation type="submission" date="2019-06" db="EMBL/GenBank/DDBJ databases">
        <authorList>
            <person name="Broberg M."/>
        </authorList>
    </citation>
    <scope>NUCLEOTIDE SEQUENCE [LARGE SCALE GENOMIC DNA]</scope>
</reference>
<feature type="domain" description="Glucose-methanol-choline oxidoreductase N-terminal" evidence="5">
    <location>
        <begin position="306"/>
        <end position="320"/>
    </location>
</feature>
<proteinExistence type="inferred from homology"/>
<evidence type="ECO:0000313" key="7">
    <source>
        <dbReference type="Proteomes" id="UP000766486"/>
    </source>
</evidence>
<dbReference type="PANTHER" id="PTHR11552:SF115">
    <property type="entry name" value="DEHYDROGENASE XPTC-RELATED"/>
    <property type="match status" value="1"/>
</dbReference>
<dbReference type="Pfam" id="PF00732">
    <property type="entry name" value="GMC_oxred_N"/>
    <property type="match status" value="1"/>
</dbReference>
<comment type="similarity">
    <text evidence="1 2">Belongs to the GMC oxidoreductase family.</text>
</comment>
<dbReference type="Gene3D" id="3.30.560.10">
    <property type="entry name" value="Glucose Oxidase, domain 3"/>
    <property type="match status" value="1"/>
</dbReference>
<dbReference type="Proteomes" id="UP000766486">
    <property type="component" value="Unassembled WGS sequence"/>
</dbReference>
<dbReference type="PANTHER" id="PTHR11552">
    <property type="entry name" value="GLUCOSE-METHANOL-CHOLINE GMC OXIDOREDUCTASE"/>
    <property type="match status" value="1"/>
</dbReference>
<dbReference type="InterPro" id="IPR036188">
    <property type="entry name" value="FAD/NAD-bd_sf"/>
</dbReference>